<sequence>MFTKNKKELLIHIGAGKTGTTSLQHFLWANRRALQRHGILYPDLGVVSGAHHLLSPHHPPFLDWKFISAKDWAPDLYAKTKQRALISSELASNAAPDVIRPFAEHVNQHFNTKIVIYVRRQDHWMVAAYSQQVKAGTQRLDFPSSLGHMFRGANLVGRMSVWIEAFGADNVIVRPYERGQLVGGDIRSDFLSQVLAIDDDANFKWTNANENPRLALCALEYKRMINNVVPVPAESNAFIDPLLAYSAAEDQNSTAIYHESNLISPTERNMILERVDDGNRWVASKLMGRADGVLFIEPRPEQDPGWLPPVVTSDDLARISTYFSAKGYRKSLMQCIEKTLETNRFEAYRYAQTLAASFGRKL</sequence>
<accession>A0A1E3W5X1</accession>
<keyword evidence="2" id="KW-1185">Reference proteome</keyword>
<dbReference type="EMBL" id="LPWG01000002">
    <property type="protein sequence ID" value="ODS01225.1"/>
    <property type="molecule type" value="Genomic_DNA"/>
</dbReference>
<organism evidence="1 2">
    <name type="scientific">Methyloceanibacter methanicus</name>
    <dbReference type="NCBI Taxonomy" id="1774968"/>
    <lineage>
        <taxon>Bacteria</taxon>
        <taxon>Pseudomonadati</taxon>
        <taxon>Pseudomonadota</taxon>
        <taxon>Alphaproteobacteria</taxon>
        <taxon>Hyphomicrobiales</taxon>
        <taxon>Hyphomicrobiaceae</taxon>
        <taxon>Methyloceanibacter</taxon>
    </lineage>
</organism>
<evidence type="ECO:0000313" key="1">
    <source>
        <dbReference type="EMBL" id="ODS01225.1"/>
    </source>
</evidence>
<proteinExistence type="predicted"/>
<evidence type="ECO:0008006" key="3">
    <source>
        <dbReference type="Google" id="ProtNLM"/>
    </source>
</evidence>
<reference evidence="1 2" key="1">
    <citation type="journal article" date="2016" name="Environ. Microbiol.">
        <title>New Methyloceanibacter diversity from North Sea sediments includes methanotroph containing solely the soluble methane monooxygenase.</title>
        <authorList>
            <person name="Vekeman B."/>
            <person name="Kerckhof F.M."/>
            <person name="Cremers G."/>
            <person name="de Vos P."/>
            <person name="Vandamme P."/>
            <person name="Boon N."/>
            <person name="Op den Camp H.J."/>
            <person name="Heylen K."/>
        </authorList>
    </citation>
    <scope>NUCLEOTIDE SEQUENCE [LARGE SCALE GENOMIC DNA]</scope>
    <source>
        <strain evidence="1 2">R-67174</strain>
    </source>
</reference>
<dbReference type="Gene3D" id="3.40.50.300">
    <property type="entry name" value="P-loop containing nucleotide triphosphate hydrolases"/>
    <property type="match status" value="1"/>
</dbReference>
<dbReference type="AlphaFoldDB" id="A0A1E3W5X1"/>
<dbReference type="Proteomes" id="UP000094501">
    <property type="component" value="Unassembled WGS sequence"/>
</dbReference>
<dbReference type="InterPro" id="IPR027417">
    <property type="entry name" value="P-loop_NTPase"/>
</dbReference>
<dbReference type="SUPFAM" id="SSF52540">
    <property type="entry name" value="P-loop containing nucleoside triphosphate hydrolases"/>
    <property type="match status" value="1"/>
</dbReference>
<name>A0A1E3W5X1_9HYPH</name>
<dbReference type="RefSeq" id="WP_069436061.1">
    <property type="nucleotide sequence ID" value="NZ_LPWG01000002.1"/>
</dbReference>
<gene>
    <name evidence="1" type="ORF">AUC68_12745</name>
</gene>
<dbReference type="STRING" id="1774968.AUC68_12745"/>
<evidence type="ECO:0000313" key="2">
    <source>
        <dbReference type="Proteomes" id="UP000094501"/>
    </source>
</evidence>
<protein>
    <recommendedName>
        <fullName evidence="3">Sulfotransferase domain-containing protein</fullName>
    </recommendedName>
</protein>
<comment type="caution">
    <text evidence="1">The sequence shown here is derived from an EMBL/GenBank/DDBJ whole genome shotgun (WGS) entry which is preliminary data.</text>
</comment>
<dbReference type="OrthoDB" id="8447154at2"/>